<dbReference type="Gene3D" id="3.30.450.20">
    <property type="entry name" value="PAS domain"/>
    <property type="match status" value="1"/>
</dbReference>
<dbReference type="SMART" id="SM00267">
    <property type="entry name" value="GGDEF"/>
    <property type="match status" value="1"/>
</dbReference>
<dbReference type="InterPro" id="IPR029151">
    <property type="entry name" value="Sensor-like_sf"/>
</dbReference>
<dbReference type="InterPro" id="IPR050469">
    <property type="entry name" value="Diguanylate_Cyclase"/>
</dbReference>
<dbReference type="PANTHER" id="PTHR45138:SF9">
    <property type="entry name" value="DIGUANYLATE CYCLASE DGCM-RELATED"/>
    <property type="match status" value="1"/>
</dbReference>
<dbReference type="SUPFAM" id="SSF55073">
    <property type="entry name" value="Nucleotide cyclase"/>
    <property type="match status" value="1"/>
</dbReference>
<keyword evidence="2" id="KW-1003">Cell membrane</keyword>
<keyword evidence="5 6" id="KW-0472">Membrane</keyword>
<dbReference type="PROSITE" id="PS50887">
    <property type="entry name" value="GGDEF"/>
    <property type="match status" value="1"/>
</dbReference>
<keyword evidence="8" id="KW-0548">Nucleotidyltransferase</keyword>
<dbReference type="SUPFAM" id="SSF103190">
    <property type="entry name" value="Sensory domain-like"/>
    <property type="match status" value="2"/>
</dbReference>
<dbReference type="Pfam" id="PF00990">
    <property type="entry name" value="GGDEF"/>
    <property type="match status" value="1"/>
</dbReference>
<keyword evidence="9" id="KW-1185">Reference proteome</keyword>
<evidence type="ECO:0000256" key="5">
    <source>
        <dbReference type="ARBA" id="ARBA00023136"/>
    </source>
</evidence>
<dbReference type="InterPro" id="IPR033479">
    <property type="entry name" value="dCache_1"/>
</dbReference>
<evidence type="ECO:0000259" key="7">
    <source>
        <dbReference type="PROSITE" id="PS50887"/>
    </source>
</evidence>
<feature type="transmembrane region" description="Helical" evidence="6">
    <location>
        <begin position="286"/>
        <end position="308"/>
    </location>
</feature>
<evidence type="ECO:0000256" key="6">
    <source>
        <dbReference type="SAM" id="Phobius"/>
    </source>
</evidence>
<evidence type="ECO:0000256" key="1">
    <source>
        <dbReference type="ARBA" id="ARBA00004651"/>
    </source>
</evidence>
<sequence length="534" mass="58330">MHRLRFWRGKGIHLSVIFTAVVVLSVTLTAALNTIVGFEAQKDSLSRNTLELNQITANELSVAVDTIFDSMTQSLNSASAHFSISENRVKEAAKWLDFVRGSMSFFNSLALVDESGKITAASPDNGDLVGQVLKSAASKQALTERKPLVSEPYVAVTNRLIVLVSQPIFDGDGTYRGFICGTIYLHGSNVLDKILGKQGPNLNGSYYYVVDKKGNIIYHPEKIRIGDNVASNPAVAEIMAGKGGHMKLVNTKGVPMLSGYAIVPSVQWGIVSQTPAATVTDSVRGIVARMALVSMPFILLLALLVIGVSHRLAFPLRRLAVYASLLNKGETDKVPALRLRHHLIYEANELNRAVIDAFRVMGDRTEALSLEAQTDALTGLHNRRFFDSLLASWDRQQMPYAVVLMDLDRFKSVNDTYGHLKGDEVLRFLAARLIAGKRDGDYACRYGGEEFVLLLPYGDKELAYQLAENIRIALMVEDAPIGKPVTLSLGVASYPEDGASAAEVVHCADLALYQAKEKGRNRSVMYAASIQSNP</sequence>
<dbReference type="GO" id="GO:0052621">
    <property type="term" value="F:diguanylate cyclase activity"/>
    <property type="evidence" value="ECO:0007669"/>
    <property type="project" value="UniProtKB-EC"/>
</dbReference>
<name>A0ABT6TP06_9BACL</name>
<dbReference type="Pfam" id="PF02743">
    <property type="entry name" value="dCache_1"/>
    <property type="match status" value="1"/>
</dbReference>
<dbReference type="CDD" id="cd01949">
    <property type="entry name" value="GGDEF"/>
    <property type="match status" value="1"/>
</dbReference>
<organism evidence="8 9">
    <name type="scientific">Cohnella hashimotonis</name>
    <dbReference type="NCBI Taxonomy" id="2826895"/>
    <lineage>
        <taxon>Bacteria</taxon>
        <taxon>Bacillati</taxon>
        <taxon>Bacillota</taxon>
        <taxon>Bacilli</taxon>
        <taxon>Bacillales</taxon>
        <taxon>Paenibacillaceae</taxon>
        <taxon>Cohnella</taxon>
    </lineage>
</organism>
<dbReference type="InterPro" id="IPR043128">
    <property type="entry name" value="Rev_trsase/Diguanyl_cyclase"/>
</dbReference>
<comment type="caution">
    <text evidence="8">The sequence shown here is derived from an EMBL/GenBank/DDBJ whole genome shotgun (WGS) entry which is preliminary data.</text>
</comment>
<dbReference type="Gene3D" id="3.30.70.270">
    <property type="match status" value="1"/>
</dbReference>
<comment type="subcellular location">
    <subcellularLocation>
        <location evidence="1">Cell membrane</location>
        <topology evidence="1">Multi-pass membrane protein</topology>
    </subcellularLocation>
</comment>
<accession>A0ABT6TP06</accession>
<proteinExistence type="predicted"/>
<feature type="transmembrane region" description="Helical" evidence="6">
    <location>
        <begin position="12"/>
        <end position="38"/>
    </location>
</feature>
<dbReference type="PANTHER" id="PTHR45138">
    <property type="entry name" value="REGULATORY COMPONENTS OF SENSORY TRANSDUCTION SYSTEM"/>
    <property type="match status" value="1"/>
</dbReference>
<dbReference type="Proteomes" id="UP001161691">
    <property type="component" value="Unassembled WGS sequence"/>
</dbReference>
<dbReference type="NCBIfam" id="TIGR00254">
    <property type="entry name" value="GGDEF"/>
    <property type="match status" value="1"/>
</dbReference>
<dbReference type="RefSeq" id="WP_282911012.1">
    <property type="nucleotide sequence ID" value="NZ_JAGRPV010000001.1"/>
</dbReference>
<keyword evidence="8" id="KW-0808">Transferase</keyword>
<gene>
    <name evidence="8" type="ORF">KB449_25265</name>
</gene>
<keyword evidence="3 6" id="KW-0812">Transmembrane</keyword>
<evidence type="ECO:0000313" key="8">
    <source>
        <dbReference type="EMBL" id="MDI4648286.1"/>
    </source>
</evidence>
<dbReference type="EC" id="2.7.7.65" evidence="8"/>
<evidence type="ECO:0000256" key="2">
    <source>
        <dbReference type="ARBA" id="ARBA00022475"/>
    </source>
</evidence>
<reference evidence="8" key="1">
    <citation type="submission" date="2023-04" db="EMBL/GenBank/DDBJ databases">
        <title>Comparative genomic analysis of Cohnella hashimotonis sp. nov., isolated from the International Space Station.</title>
        <authorList>
            <person name="Venkateswaran K."/>
            <person name="Simpson A."/>
        </authorList>
    </citation>
    <scope>NUCLEOTIDE SEQUENCE</scope>
    <source>
        <strain evidence="8">F6_2S_P_1</strain>
    </source>
</reference>
<dbReference type="CDD" id="cd18773">
    <property type="entry name" value="PDC1_HK_sensor"/>
    <property type="match status" value="1"/>
</dbReference>
<protein>
    <submittedName>
        <fullName evidence="8">Sensor domain-containing diguanylate cyclase</fullName>
        <ecNumber evidence="8">2.7.7.65</ecNumber>
    </submittedName>
</protein>
<feature type="domain" description="GGDEF" evidence="7">
    <location>
        <begin position="398"/>
        <end position="528"/>
    </location>
</feature>
<evidence type="ECO:0000256" key="4">
    <source>
        <dbReference type="ARBA" id="ARBA00022989"/>
    </source>
</evidence>
<dbReference type="InterPro" id="IPR000160">
    <property type="entry name" value="GGDEF_dom"/>
</dbReference>
<dbReference type="EMBL" id="JAGRPV010000001">
    <property type="protein sequence ID" value="MDI4648286.1"/>
    <property type="molecule type" value="Genomic_DNA"/>
</dbReference>
<keyword evidence="4 6" id="KW-1133">Transmembrane helix</keyword>
<evidence type="ECO:0000256" key="3">
    <source>
        <dbReference type="ARBA" id="ARBA00022692"/>
    </source>
</evidence>
<dbReference type="InterPro" id="IPR029787">
    <property type="entry name" value="Nucleotide_cyclase"/>
</dbReference>
<dbReference type="CDD" id="cd12912">
    <property type="entry name" value="PDC2_MCP_like"/>
    <property type="match status" value="1"/>
</dbReference>
<evidence type="ECO:0000313" key="9">
    <source>
        <dbReference type="Proteomes" id="UP001161691"/>
    </source>
</evidence>